<comment type="caution">
    <text evidence="3">The sequence shown here is derived from an EMBL/GenBank/DDBJ whole genome shotgun (WGS) entry which is preliminary data.</text>
</comment>
<keyword evidence="1" id="KW-0175">Coiled coil</keyword>
<evidence type="ECO:0000259" key="2">
    <source>
        <dbReference type="Pfam" id="PF13271"/>
    </source>
</evidence>
<name>A0A843SGB6_9BURK</name>
<dbReference type="InterPro" id="IPR025139">
    <property type="entry name" value="DUF4062"/>
</dbReference>
<evidence type="ECO:0000313" key="4">
    <source>
        <dbReference type="Proteomes" id="UP000444318"/>
    </source>
</evidence>
<proteinExistence type="predicted"/>
<dbReference type="Pfam" id="PF13271">
    <property type="entry name" value="DUF4062"/>
    <property type="match status" value="1"/>
</dbReference>
<dbReference type="RefSeq" id="WP_152806589.1">
    <property type="nucleotide sequence ID" value="NZ_WHUF01000004.1"/>
</dbReference>
<reference evidence="3 4" key="1">
    <citation type="submission" date="2019-10" db="EMBL/GenBank/DDBJ databases">
        <title>Two novel species isolated from a subtropical stream in China.</title>
        <authorList>
            <person name="Lu H."/>
        </authorList>
    </citation>
    <scope>NUCLEOTIDE SEQUENCE [LARGE SCALE GENOMIC DNA]</scope>
    <source>
        <strain evidence="3 4">FT103W</strain>
    </source>
</reference>
<protein>
    <submittedName>
        <fullName evidence="3">DUF4062 domain-containing protein</fullName>
    </submittedName>
</protein>
<accession>A0A843SGB6</accession>
<gene>
    <name evidence="3" type="ORF">GEV01_17115</name>
</gene>
<dbReference type="AlphaFoldDB" id="A0A843SGB6"/>
<evidence type="ECO:0000313" key="3">
    <source>
        <dbReference type="EMBL" id="MQA21243.1"/>
    </source>
</evidence>
<dbReference type="Proteomes" id="UP000444318">
    <property type="component" value="Unassembled WGS sequence"/>
</dbReference>
<organism evidence="3 4">
    <name type="scientific">Rugamonas rivuli</name>
    <dbReference type="NCBI Taxonomy" id="2743358"/>
    <lineage>
        <taxon>Bacteria</taxon>
        <taxon>Pseudomonadati</taxon>
        <taxon>Pseudomonadota</taxon>
        <taxon>Betaproteobacteria</taxon>
        <taxon>Burkholderiales</taxon>
        <taxon>Oxalobacteraceae</taxon>
        <taxon>Telluria group</taxon>
        <taxon>Rugamonas</taxon>
    </lineage>
</organism>
<evidence type="ECO:0000256" key="1">
    <source>
        <dbReference type="SAM" id="Coils"/>
    </source>
</evidence>
<feature type="coiled-coil region" evidence="1">
    <location>
        <begin position="169"/>
        <end position="196"/>
    </location>
</feature>
<dbReference type="EMBL" id="WHUF01000004">
    <property type="protein sequence ID" value="MQA21243.1"/>
    <property type="molecule type" value="Genomic_DNA"/>
</dbReference>
<sequence length="358" mass="39983">MEKRYQVFVSSTFRDLEVERQEVMNALLELDCIPAGMELFPATNETQWNLIKKVIDDCDYYVLIVGGRYGSVGAEGISYTEMEYQYALSTGKPTIAFLHRNPGKISADNSESTDEGKKKLSAFRTTVEKKLCKHWESPQELGSVVSRSLIQLIKSTPAVGWVRANELADREATVELLQLRRRVEELQAALARARTSAPKGAEGLAQGDEEHSIRFSFNTTAPGEYQSVTWSAQFSPSWNELFGSIAPLMIHEATEPALKSALDAFTESENIERMQGDKRLVGHSIRSFRIGQDDFQTIKVQLRALGLIARSDKARSVKDSGTYWTLTPYGDEVMTQLRAIRRDEDDASTSAEIVAGDP</sequence>
<keyword evidence="4" id="KW-1185">Reference proteome</keyword>
<feature type="domain" description="DUF4062" evidence="2">
    <location>
        <begin position="6"/>
        <end position="87"/>
    </location>
</feature>